<comment type="caution">
    <text evidence="1">The sequence shown here is derived from an EMBL/GenBank/DDBJ whole genome shotgun (WGS) entry which is preliminary data.</text>
</comment>
<name>A0ACB9IT51_9ASTR</name>
<sequence>MGKSTLNMLLVIAIMVASMGFHGSVAKEHIVGDGFGWNVPSSQSFYHSWASHQTFEANDVLVFNFATGTHTVAQVSRTAYNACDGSNPISLHTTSPARITIDPNQEQFYICTVGSHCKSFQKLDIWVSTSTNNSSTMLPH</sequence>
<gene>
    <name evidence="1" type="ORF">L1987_20903</name>
</gene>
<reference evidence="2" key="1">
    <citation type="journal article" date="2022" name="Mol. Ecol. Resour.">
        <title>The genomes of chicory, endive, great burdock and yacon provide insights into Asteraceae palaeo-polyploidization history and plant inulin production.</title>
        <authorList>
            <person name="Fan W."/>
            <person name="Wang S."/>
            <person name="Wang H."/>
            <person name="Wang A."/>
            <person name="Jiang F."/>
            <person name="Liu H."/>
            <person name="Zhao H."/>
            <person name="Xu D."/>
            <person name="Zhang Y."/>
        </authorList>
    </citation>
    <scope>NUCLEOTIDE SEQUENCE [LARGE SCALE GENOMIC DNA]</scope>
    <source>
        <strain evidence="2">cv. Yunnan</strain>
    </source>
</reference>
<keyword evidence="2" id="KW-1185">Reference proteome</keyword>
<evidence type="ECO:0000313" key="2">
    <source>
        <dbReference type="Proteomes" id="UP001056120"/>
    </source>
</evidence>
<dbReference type="Proteomes" id="UP001056120">
    <property type="component" value="Linkage Group LG07"/>
</dbReference>
<accession>A0ACB9IT51</accession>
<organism evidence="1 2">
    <name type="scientific">Smallanthus sonchifolius</name>
    <dbReference type="NCBI Taxonomy" id="185202"/>
    <lineage>
        <taxon>Eukaryota</taxon>
        <taxon>Viridiplantae</taxon>
        <taxon>Streptophyta</taxon>
        <taxon>Embryophyta</taxon>
        <taxon>Tracheophyta</taxon>
        <taxon>Spermatophyta</taxon>
        <taxon>Magnoliopsida</taxon>
        <taxon>eudicotyledons</taxon>
        <taxon>Gunneridae</taxon>
        <taxon>Pentapetalae</taxon>
        <taxon>asterids</taxon>
        <taxon>campanulids</taxon>
        <taxon>Asterales</taxon>
        <taxon>Asteraceae</taxon>
        <taxon>Asteroideae</taxon>
        <taxon>Heliantheae alliance</taxon>
        <taxon>Millerieae</taxon>
        <taxon>Smallanthus</taxon>
    </lineage>
</organism>
<dbReference type="EMBL" id="CM042024">
    <property type="protein sequence ID" value="KAI3811185.1"/>
    <property type="molecule type" value="Genomic_DNA"/>
</dbReference>
<reference evidence="1 2" key="2">
    <citation type="journal article" date="2022" name="Mol. Ecol. Resour.">
        <title>The genomes of chicory, endive, great burdock and yacon provide insights into Asteraceae paleo-polyploidization history and plant inulin production.</title>
        <authorList>
            <person name="Fan W."/>
            <person name="Wang S."/>
            <person name="Wang H."/>
            <person name="Wang A."/>
            <person name="Jiang F."/>
            <person name="Liu H."/>
            <person name="Zhao H."/>
            <person name="Xu D."/>
            <person name="Zhang Y."/>
        </authorList>
    </citation>
    <scope>NUCLEOTIDE SEQUENCE [LARGE SCALE GENOMIC DNA]</scope>
    <source>
        <strain evidence="2">cv. Yunnan</strain>
        <tissue evidence="1">Leaves</tissue>
    </source>
</reference>
<protein>
    <submittedName>
        <fullName evidence="1">Uncharacterized protein</fullName>
    </submittedName>
</protein>
<evidence type="ECO:0000313" key="1">
    <source>
        <dbReference type="EMBL" id="KAI3811185.1"/>
    </source>
</evidence>
<proteinExistence type="predicted"/>